<proteinExistence type="predicted"/>
<reference evidence="1" key="1">
    <citation type="submission" date="2021-03" db="EMBL/GenBank/DDBJ databases">
        <authorList>
            <consortium name="Genoscope - CEA"/>
            <person name="William W."/>
        </authorList>
    </citation>
    <scope>NUCLEOTIDE SEQUENCE</scope>
    <source>
        <strain evidence="1">Doubled-haploid Pahang</strain>
    </source>
</reference>
<sequence>MATQRRLSTKASRQDIHKAFKPSARINRSHFAYQRRILFVHARFPKKYPPLLHVLVSSDSCRGGTGFKGSSDAFGEVDAFRALHIVSLLHVKEVLGICLRICGVFYSR</sequence>
<evidence type="ECO:0000313" key="3">
    <source>
        <dbReference type="Proteomes" id="UP000012960"/>
    </source>
</evidence>
<evidence type="ECO:0000313" key="2">
    <source>
        <dbReference type="EnsemblPlants" id="Ma09_p11190.1"/>
    </source>
</evidence>
<organism evidence="2 3">
    <name type="scientific">Musa acuminata subsp. malaccensis</name>
    <name type="common">Wild banana</name>
    <name type="synonym">Musa malaccensis</name>
    <dbReference type="NCBI Taxonomy" id="214687"/>
    <lineage>
        <taxon>Eukaryota</taxon>
        <taxon>Viridiplantae</taxon>
        <taxon>Streptophyta</taxon>
        <taxon>Embryophyta</taxon>
        <taxon>Tracheophyta</taxon>
        <taxon>Spermatophyta</taxon>
        <taxon>Magnoliopsida</taxon>
        <taxon>Liliopsida</taxon>
        <taxon>Zingiberales</taxon>
        <taxon>Musaceae</taxon>
        <taxon>Musa</taxon>
    </lineage>
</organism>
<keyword evidence="3" id="KW-1185">Reference proteome</keyword>
<dbReference type="Gramene" id="Ma09_t11190.1">
    <property type="protein sequence ID" value="Ma09_p11190.1"/>
    <property type="gene ID" value="Ma09_g11190"/>
</dbReference>
<protein>
    <submittedName>
        <fullName evidence="1">(wild Malaysian banana) hypothetical protein</fullName>
    </submittedName>
</protein>
<gene>
    <name evidence="1" type="ORF">GSMUA_229650.1</name>
</gene>
<dbReference type="InParanoid" id="A0A804KID4"/>
<dbReference type="AlphaFoldDB" id="A0A804KID4"/>
<accession>A0A804KID4</accession>
<name>A0A804KID4_MUSAM</name>
<dbReference type="EMBL" id="HG996474">
    <property type="protein sequence ID" value="CAG1834860.1"/>
    <property type="molecule type" value="Genomic_DNA"/>
</dbReference>
<reference evidence="2" key="2">
    <citation type="submission" date="2021-05" db="UniProtKB">
        <authorList>
            <consortium name="EnsemblPlants"/>
        </authorList>
    </citation>
    <scope>IDENTIFICATION</scope>
    <source>
        <strain evidence="2">subsp. malaccensis</strain>
    </source>
</reference>
<dbReference type="EnsemblPlants" id="Ma09_t11190.1">
    <property type="protein sequence ID" value="Ma09_p11190.1"/>
    <property type="gene ID" value="Ma09_g11190"/>
</dbReference>
<evidence type="ECO:0000313" key="1">
    <source>
        <dbReference type="EMBL" id="CAG1834860.1"/>
    </source>
</evidence>
<dbReference type="Proteomes" id="UP000012960">
    <property type="component" value="Unplaced"/>
</dbReference>